<dbReference type="GO" id="GO:0005886">
    <property type="term" value="C:plasma membrane"/>
    <property type="evidence" value="ECO:0007669"/>
    <property type="project" value="UniProtKB-SubCell"/>
</dbReference>
<feature type="domain" description="NADH:quinone oxidoreductase/Mrp antiporter transmembrane" evidence="9">
    <location>
        <begin position="51"/>
        <end position="293"/>
    </location>
</feature>
<evidence type="ECO:0000256" key="7">
    <source>
        <dbReference type="RuleBase" id="RU000320"/>
    </source>
</evidence>
<dbReference type="EMBL" id="ABTR02000001">
    <property type="protein sequence ID" value="EFC90452.1"/>
    <property type="molecule type" value="Genomic_DNA"/>
</dbReference>
<evidence type="ECO:0000256" key="8">
    <source>
        <dbReference type="SAM" id="Phobius"/>
    </source>
</evidence>
<dbReference type="Pfam" id="PF00361">
    <property type="entry name" value="Proton_antipo_M"/>
    <property type="match status" value="1"/>
</dbReference>
<feature type="transmembrane region" description="Helical" evidence="8">
    <location>
        <begin position="172"/>
        <end position="190"/>
    </location>
</feature>
<accession>D2Z4C3</accession>
<evidence type="ECO:0000313" key="11">
    <source>
        <dbReference type="Proteomes" id="UP000006427"/>
    </source>
</evidence>
<evidence type="ECO:0000259" key="9">
    <source>
        <dbReference type="Pfam" id="PF00361"/>
    </source>
</evidence>
<dbReference type="InterPro" id="IPR003918">
    <property type="entry name" value="NADH_UbQ_OxRdtase"/>
</dbReference>
<dbReference type="GO" id="GO:0016491">
    <property type="term" value="F:oxidoreductase activity"/>
    <property type="evidence" value="ECO:0007669"/>
    <property type="project" value="UniProtKB-KW"/>
</dbReference>
<feature type="transmembrane region" description="Helical" evidence="8">
    <location>
        <begin position="78"/>
        <end position="97"/>
    </location>
</feature>
<evidence type="ECO:0000313" key="10">
    <source>
        <dbReference type="EMBL" id="EFC90452.1"/>
    </source>
</evidence>
<feature type="transmembrane region" description="Helical" evidence="8">
    <location>
        <begin position="428"/>
        <end position="447"/>
    </location>
</feature>
<evidence type="ECO:0000256" key="3">
    <source>
        <dbReference type="ARBA" id="ARBA00022692"/>
    </source>
</evidence>
<dbReference type="STRING" id="469381.Dpep_0420"/>
<comment type="subcellular location">
    <subcellularLocation>
        <location evidence="1">Cell membrane</location>
        <topology evidence="1">Multi-pass membrane protein</topology>
    </subcellularLocation>
    <subcellularLocation>
        <location evidence="7">Membrane</location>
        <topology evidence="7">Multi-pass membrane protein</topology>
    </subcellularLocation>
</comment>
<sequence length="448" mass="48174">MIPFPDRLSCLMVALAVFMTLCIDLYVRRKSPMPYLFCLFACLAALASSWFFFTVWVELSSIVLAFMVGKKDRPTARFYLFSQLLGGGLLLMASAMGNSSDGGLLSIGPVPSSLVPLFYVALGIKAALPLLHFWLPRTHSKAPVEASVLLSGYAVKMGIYGMVRMSLGPSPWLLFAGVFMALYGALQGVMQRDAKRLLAYSTMGQLGFMVSSLAAGTDLGRYGSEALILGHALSKGLLFLSVGETEKRYGTRDLAELGRGMKDLPWLFPFFAVGALSLAGAPLTAGGWGKSMVKAGLEGYPLVEACLFLAGLGTVLSLCKLGYYAFLRPFKRDFPTPPSVSPEKGVVGALSLFCVAILAVGVCPPFGSVAFSLYPLKSLMIAVAFFCLVPWPFVPTYSPRDVDSLLSLLGDLSMTVANRILEVHSGNLARYLFYIAVLAVFLMVAVGI</sequence>
<evidence type="ECO:0000256" key="2">
    <source>
        <dbReference type="ARBA" id="ARBA00022475"/>
    </source>
</evidence>
<dbReference type="GO" id="GO:0008137">
    <property type="term" value="F:NADH dehydrogenase (ubiquinone) activity"/>
    <property type="evidence" value="ECO:0007669"/>
    <property type="project" value="InterPro"/>
</dbReference>
<dbReference type="PANTHER" id="PTHR42682:SF4">
    <property type="entry name" value="NADH-UBIQUINONE_PLASTOQUINONE"/>
    <property type="match status" value="1"/>
</dbReference>
<dbReference type="eggNOG" id="COG0651">
    <property type="taxonomic scope" value="Bacteria"/>
</dbReference>
<reference evidence="10 11" key="1">
    <citation type="journal article" date="2010" name="Stand. Genomic Sci.">
        <title>Permanent draft genome sequence of Dethiosulfovibrio peptidovorans type strain (SEBR 4207).</title>
        <authorList>
            <person name="Labutti K."/>
            <person name="Mayilraj S."/>
            <person name="Clum A."/>
            <person name="Lucas S."/>
            <person name="Glavina Del Rio T."/>
            <person name="Nolan M."/>
            <person name="Tice H."/>
            <person name="Cheng J.F."/>
            <person name="Pitluck S."/>
            <person name="Liolios K."/>
            <person name="Ivanova N."/>
            <person name="Mavromatis K."/>
            <person name="Mikhailova N."/>
            <person name="Pati A."/>
            <person name="Goodwin L."/>
            <person name="Chen A."/>
            <person name="Palaniappan K."/>
            <person name="Land M."/>
            <person name="Hauser L."/>
            <person name="Chang Y.J."/>
            <person name="Jeffries C.D."/>
            <person name="Rohde M."/>
            <person name="Spring S."/>
            <person name="Goker M."/>
            <person name="Woyke T."/>
            <person name="Bristow J."/>
            <person name="Eisen J.A."/>
            <person name="Markowitz V."/>
            <person name="Hugenholtz P."/>
            <person name="Kyrpides N.C."/>
            <person name="Klenk H.P."/>
            <person name="Lapidus A."/>
        </authorList>
    </citation>
    <scope>NUCLEOTIDE SEQUENCE [LARGE SCALE GENOMIC DNA]</scope>
    <source>
        <strain evidence="10 11">DSM 11002</strain>
    </source>
</reference>
<keyword evidence="2" id="KW-1003">Cell membrane</keyword>
<dbReference type="InterPro" id="IPR001750">
    <property type="entry name" value="ND/Mrp_TM"/>
</dbReference>
<name>D2Z4C3_9BACT</name>
<dbReference type="PANTHER" id="PTHR42682">
    <property type="entry name" value="HYDROGENASE-4 COMPONENT F"/>
    <property type="match status" value="1"/>
</dbReference>
<evidence type="ECO:0000256" key="6">
    <source>
        <dbReference type="ARBA" id="ARBA00023136"/>
    </source>
</evidence>
<dbReference type="Proteomes" id="UP000006427">
    <property type="component" value="Unassembled WGS sequence"/>
</dbReference>
<protein>
    <submittedName>
        <fullName evidence="10">NADH/Ubiquinone/plastoquinone (Complex I)</fullName>
    </submittedName>
</protein>
<keyword evidence="4 8" id="KW-1133">Transmembrane helix</keyword>
<dbReference type="PaxDb" id="469381-Dpep_0420"/>
<keyword evidence="3 7" id="KW-0812">Transmembrane</keyword>
<dbReference type="PRINTS" id="PR01437">
    <property type="entry name" value="NUOXDRDTASE4"/>
</dbReference>
<comment type="caution">
    <text evidence="10">The sequence shown here is derived from an EMBL/GenBank/DDBJ whole genome shotgun (WGS) entry which is preliminary data.</text>
</comment>
<keyword evidence="11" id="KW-1185">Reference proteome</keyword>
<keyword evidence="6 8" id="KW-0472">Membrane</keyword>
<dbReference type="AlphaFoldDB" id="D2Z4C3"/>
<evidence type="ECO:0000256" key="1">
    <source>
        <dbReference type="ARBA" id="ARBA00004651"/>
    </source>
</evidence>
<proteinExistence type="predicted"/>
<keyword evidence="5" id="KW-0560">Oxidoreductase</keyword>
<feature type="transmembrane region" description="Helical" evidence="8">
    <location>
        <begin position="7"/>
        <end position="27"/>
    </location>
</feature>
<organism evidence="10 11">
    <name type="scientific">Dethiosulfovibrio peptidovorans DSM 11002</name>
    <dbReference type="NCBI Taxonomy" id="469381"/>
    <lineage>
        <taxon>Bacteria</taxon>
        <taxon>Thermotogati</taxon>
        <taxon>Synergistota</taxon>
        <taxon>Synergistia</taxon>
        <taxon>Synergistales</taxon>
        <taxon>Dethiosulfovibrionaceae</taxon>
        <taxon>Dethiosulfovibrio</taxon>
    </lineage>
</organism>
<feature type="transmembrane region" description="Helical" evidence="8">
    <location>
        <begin position="300"/>
        <end position="326"/>
    </location>
</feature>
<dbReference type="GO" id="GO:0042773">
    <property type="term" value="P:ATP synthesis coupled electron transport"/>
    <property type="evidence" value="ECO:0007669"/>
    <property type="project" value="InterPro"/>
</dbReference>
<evidence type="ECO:0000256" key="5">
    <source>
        <dbReference type="ARBA" id="ARBA00023002"/>
    </source>
</evidence>
<gene>
    <name evidence="10" type="ORF">Dpep_0420</name>
</gene>
<feature type="transmembrane region" description="Helical" evidence="8">
    <location>
        <begin position="346"/>
        <end position="367"/>
    </location>
</feature>
<feature type="transmembrane region" description="Helical" evidence="8">
    <location>
        <begin position="266"/>
        <end position="288"/>
    </location>
</feature>
<feature type="transmembrane region" description="Helical" evidence="8">
    <location>
        <begin position="33"/>
        <end position="66"/>
    </location>
</feature>
<dbReference type="InterPro" id="IPR052175">
    <property type="entry name" value="ComplexI-like_HydComp"/>
</dbReference>
<feature type="transmembrane region" description="Helical" evidence="8">
    <location>
        <begin position="379"/>
        <end position="398"/>
    </location>
</feature>
<evidence type="ECO:0000256" key="4">
    <source>
        <dbReference type="ARBA" id="ARBA00022989"/>
    </source>
</evidence>
<feature type="transmembrane region" description="Helical" evidence="8">
    <location>
        <begin position="197"/>
        <end position="215"/>
    </location>
</feature>